<dbReference type="Pfam" id="PF04098">
    <property type="entry name" value="Rad52_Rad22"/>
    <property type="match status" value="1"/>
</dbReference>
<dbReference type="RefSeq" id="WP_115418083.1">
    <property type="nucleotide sequence ID" value="NZ_CP031358.1"/>
</dbReference>
<dbReference type="Gene3D" id="3.30.390.80">
    <property type="entry name" value="DNA repair protein Rad52/59/22"/>
    <property type="match status" value="1"/>
</dbReference>
<accession>A0A345YIL8</accession>
<keyword evidence="6" id="KW-1185">Reference proteome</keyword>
<sequence>MQTAPGNAESVDYGNELASPFFTRGQLLAFRHPPSTEAVEQVRKGGNHDYIPHEYIRAVLDRYIGTGRWDFSATLHSVDKEIIRKTERDKEPVEMLALTVNVNIELRIHARDGSSRMLVYSAIGSCTHNAGVDKGYGSIMANAIGSAESLGLKRAASNLGKAFGFDLKSKVKKEDLPPPLEYFNQKINEHYSAKYGTPLHTGNQLEASSETLRLADNSSDKDDEGAQTNVRSIRQPTKASEAEPAADAEQPAEWDLKKVPEDYLGWLSCLQTLIAKLPELGNERELKSFVRRNQKIIKKLPVLPAEDGHPERDFEKRWQTELGNRYDQLGIKRPADLKKAA</sequence>
<comment type="similarity">
    <text evidence="1">Belongs to the RAD52 family.</text>
</comment>
<dbReference type="KEGG" id="err:DVR09_15045"/>
<feature type="region of interest" description="Disordered" evidence="4">
    <location>
        <begin position="216"/>
        <end position="253"/>
    </location>
</feature>
<evidence type="ECO:0000313" key="6">
    <source>
        <dbReference type="Proteomes" id="UP000254508"/>
    </source>
</evidence>
<dbReference type="InterPro" id="IPR041247">
    <property type="entry name" value="Rad52_fam"/>
</dbReference>
<geneLocation type="plasmid" evidence="5 6">
    <name>unnamed</name>
</geneLocation>
<dbReference type="GO" id="GO:0006310">
    <property type="term" value="P:DNA recombination"/>
    <property type="evidence" value="ECO:0007669"/>
    <property type="project" value="UniProtKB-ARBA"/>
</dbReference>
<evidence type="ECO:0000256" key="2">
    <source>
        <dbReference type="ARBA" id="ARBA00022763"/>
    </source>
</evidence>
<keyword evidence="3" id="KW-0234">DNA repair</keyword>
<name>A0A345YIL8_9SPHN</name>
<reference evidence="5 6" key="1">
    <citation type="submission" date="2018-07" db="EMBL/GenBank/DDBJ databases">
        <title>Genome sequence of Erythrobacter strain YH-07, an antagonistic bacterium isolated from Yellow Sea.</title>
        <authorList>
            <person name="Tang T."/>
            <person name="Liu Q."/>
            <person name="Sun X."/>
        </authorList>
    </citation>
    <scope>NUCLEOTIDE SEQUENCE [LARGE SCALE GENOMIC DNA]</scope>
    <source>
        <strain evidence="5 6">YH-07</strain>
        <plasmid evidence="5 6">unnamed</plasmid>
    </source>
</reference>
<dbReference type="InterPro" id="IPR042525">
    <property type="entry name" value="Rad52_Rad59_Rad22_sf"/>
</dbReference>
<protein>
    <submittedName>
        <fullName evidence="5">Uncharacterized protein</fullName>
    </submittedName>
</protein>
<feature type="compositionally biased region" description="Polar residues" evidence="4">
    <location>
        <begin position="226"/>
        <end position="238"/>
    </location>
</feature>
<keyword evidence="5" id="KW-0614">Plasmid</keyword>
<keyword evidence="2" id="KW-0227">DNA damage</keyword>
<evidence type="ECO:0000256" key="1">
    <source>
        <dbReference type="ARBA" id="ARBA00006638"/>
    </source>
</evidence>
<evidence type="ECO:0000256" key="4">
    <source>
        <dbReference type="SAM" id="MobiDB-lite"/>
    </source>
</evidence>
<dbReference type="EMBL" id="CP031358">
    <property type="protein sequence ID" value="AXK43770.1"/>
    <property type="molecule type" value="Genomic_DNA"/>
</dbReference>
<dbReference type="Proteomes" id="UP000254508">
    <property type="component" value="Plasmid unnamed"/>
</dbReference>
<evidence type="ECO:0000256" key="3">
    <source>
        <dbReference type="ARBA" id="ARBA00023204"/>
    </source>
</evidence>
<dbReference type="GO" id="GO:0006302">
    <property type="term" value="P:double-strand break repair"/>
    <property type="evidence" value="ECO:0007669"/>
    <property type="project" value="UniProtKB-ARBA"/>
</dbReference>
<gene>
    <name evidence="5" type="ORF">DVR09_15045</name>
</gene>
<evidence type="ECO:0000313" key="5">
    <source>
        <dbReference type="EMBL" id="AXK43770.1"/>
    </source>
</evidence>
<organism evidence="5 6">
    <name type="scientific">Erythrobacter aureus</name>
    <dbReference type="NCBI Taxonomy" id="2182384"/>
    <lineage>
        <taxon>Bacteria</taxon>
        <taxon>Pseudomonadati</taxon>
        <taxon>Pseudomonadota</taxon>
        <taxon>Alphaproteobacteria</taxon>
        <taxon>Sphingomonadales</taxon>
        <taxon>Erythrobacteraceae</taxon>
        <taxon>Erythrobacter/Porphyrobacter group</taxon>
        <taxon>Erythrobacter</taxon>
    </lineage>
</organism>
<dbReference type="AlphaFoldDB" id="A0A345YIL8"/>
<proteinExistence type="inferred from homology"/>